<keyword evidence="2" id="KW-1185">Reference proteome</keyword>
<comment type="caution">
    <text evidence="1">The sequence shown here is derived from an EMBL/GenBank/DDBJ whole genome shotgun (WGS) entry which is preliminary data.</text>
</comment>
<organism evidence="1 2">
    <name type="scientific">Portunus trituberculatus</name>
    <name type="common">Swimming crab</name>
    <name type="synonym">Neptunus trituberculatus</name>
    <dbReference type="NCBI Taxonomy" id="210409"/>
    <lineage>
        <taxon>Eukaryota</taxon>
        <taxon>Metazoa</taxon>
        <taxon>Ecdysozoa</taxon>
        <taxon>Arthropoda</taxon>
        <taxon>Crustacea</taxon>
        <taxon>Multicrustacea</taxon>
        <taxon>Malacostraca</taxon>
        <taxon>Eumalacostraca</taxon>
        <taxon>Eucarida</taxon>
        <taxon>Decapoda</taxon>
        <taxon>Pleocyemata</taxon>
        <taxon>Brachyura</taxon>
        <taxon>Eubrachyura</taxon>
        <taxon>Portunoidea</taxon>
        <taxon>Portunidae</taxon>
        <taxon>Portuninae</taxon>
        <taxon>Portunus</taxon>
    </lineage>
</organism>
<proteinExistence type="predicted"/>
<dbReference type="AlphaFoldDB" id="A0A5B7J590"/>
<name>A0A5B7J590_PORTR</name>
<sequence length="79" mass="9142">MLDVVKSSKRLRMRDKVRPPIRNKVGPPMRYKVGPPLSLPSFLWYTSGEEFYETRTTRPPSKKLSKNPKPVILLGYVLV</sequence>
<dbReference type="EMBL" id="VSRR010093251">
    <property type="protein sequence ID" value="MPC92991.1"/>
    <property type="molecule type" value="Genomic_DNA"/>
</dbReference>
<reference evidence="1 2" key="1">
    <citation type="submission" date="2019-05" db="EMBL/GenBank/DDBJ databases">
        <title>Another draft genome of Portunus trituberculatus and its Hox gene families provides insights of decapod evolution.</title>
        <authorList>
            <person name="Jeong J.-H."/>
            <person name="Song I."/>
            <person name="Kim S."/>
            <person name="Choi T."/>
            <person name="Kim D."/>
            <person name="Ryu S."/>
            <person name="Kim W."/>
        </authorList>
    </citation>
    <scope>NUCLEOTIDE SEQUENCE [LARGE SCALE GENOMIC DNA]</scope>
    <source>
        <tissue evidence="1">Muscle</tissue>
    </source>
</reference>
<accession>A0A5B7J590</accession>
<evidence type="ECO:0000313" key="1">
    <source>
        <dbReference type="EMBL" id="MPC92991.1"/>
    </source>
</evidence>
<gene>
    <name evidence="1" type="ORF">E2C01_088106</name>
</gene>
<evidence type="ECO:0000313" key="2">
    <source>
        <dbReference type="Proteomes" id="UP000324222"/>
    </source>
</evidence>
<protein>
    <submittedName>
        <fullName evidence="1">Uncharacterized protein</fullName>
    </submittedName>
</protein>
<dbReference type="Proteomes" id="UP000324222">
    <property type="component" value="Unassembled WGS sequence"/>
</dbReference>